<proteinExistence type="predicted"/>
<dbReference type="AlphaFoldDB" id="A0A9P0BH39"/>
<name>A0A9P0BH39_BRAAE</name>
<protein>
    <submittedName>
        <fullName evidence="1">Uncharacterized protein</fullName>
    </submittedName>
</protein>
<dbReference type="Gene3D" id="1.10.10.1070">
    <property type="entry name" value="Zinc finger, BED domain-containing"/>
    <property type="match status" value="1"/>
</dbReference>
<dbReference type="SUPFAM" id="SSF140996">
    <property type="entry name" value="Hermes dimerisation domain"/>
    <property type="match status" value="1"/>
</dbReference>
<sequence>MLNSKFVAITEEYTAEDDDAKNQAHLTSQVLEQTEDKNPLKTEIDELKSLNLAIQYKVIDAVKELDRASNALSSGIFLNYQVMENLPFVRSRNAAEIEANNLKRKANQKSIQKYMKKSVSRIVAPTNVKKQLDIAVTMFVIRDLQPLCVVEDSGFVNIIMKLDPRFSLPSRRHLRDVLTTKTYEGTVENIS</sequence>
<evidence type="ECO:0000313" key="1">
    <source>
        <dbReference type="EMBL" id="CAH0563001.1"/>
    </source>
</evidence>
<accession>A0A9P0BH39</accession>
<keyword evidence="2" id="KW-1185">Reference proteome</keyword>
<dbReference type="Proteomes" id="UP001154078">
    <property type="component" value="Chromosome 8"/>
</dbReference>
<dbReference type="OrthoDB" id="1869581at2759"/>
<dbReference type="EMBL" id="OV121139">
    <property type="protein sequence ID" value="CAH0563001.1"/>
    <property type="molecule type" value="Genomic_DNA"/>
</dbReference>
<evidence type="ECO:0000313" key="2">
    <source>
        <dbReference type="Proteomes" id="UP001154078"/>
    </source>
</evidence>
<organism evidence="1 2">
    <name type="scientific">Brassicogethes aeneus</name>
    <name type="common">Rape pollen beetle</name>
    <name type="synonym">Meligethes aeneus</name>
    <dbReference type="NCBI Taxonomy" id="1431903"/>
    <lineage>
        <taxon>Eukaryota</taxon>
        <taxon>Metazoa</taxon>
        <taxon>Ecdysozoa</taxon>
        <taxon>Arthropoda</taxon>
        <taxon>Hexapoda</taxon>
        <taxon>Insecta</taxon>
        <taxon>Pterygota</taxon>
        <taxon>Neoptera</taxon>
        <taxon>Endopterygota</taxon>
        <taxon>Coleoptera</taxon>
        <taxon>Polyphaga</taxon>
        <taxon>Cucujiformia</taxon>
        <taxon>Nitidulidae</taxon>
        <taxon>Meligethinae</taxon>
        <taxon>Brassicogethes</taxon>
    </lineage>
</organism>
<reference evidence="1" key="1">
    <citation type="submission" date="2021-12" db="EMBL/GenBank/DDBJ databases">
        <authorList>
            <person name="King R."/>
        </authorList>
    </citation>
    <scope>NUCLEOTIDE SEQUENCE</scope>
</reference>
<gene>
    <name evidence="1" type="ORF">MELIAE_LOCUS12008</name>
</gene>